<feature type="chain" id="PRO_5042923991" evidence="1">
    <location>
        <begin position="22"/>
        <end position="234"/>
    </location>
</feature>
<feature type="signal peptide" evidence="1">
    <location>
        <begin position="1"/>
        <end position="21"/>
    </location>
</feature>
<reference evidence="2 3" key="1">
    <citation type="submission" date="2023-08" db="EMBL/GenBank/DDBJ databases">
        <title>Black Yeasts Isolated from many extreme environments.</title>
        <authorList>
            <person name="Coleine C."/>
            <person name="Stajich J.E."/>
            <person name="Selbmann L."/>
        </authorList>
    </citation>
    <scope>NUCLEOTIDE SEQUENCE [LARGE SCALE GENOMIC DNA]</scope>
    <source>
        <strain evidence="2 3">CCFEE 5910</strain>
    </source>
</reference>
<dbReference type="AlphaFoldDB" id="A0AAN7Y4R7"/>
<dbReference type="EMBL" id="JAVRRJ010000007">
    <property type="protein sequence ID" value="KAK5082912.1"/>
    <property type="molecule type" value="Genomic_DNA"/>
</dbReference>
<comment type="caution">
    <text evidence="2">The sequence shown here is derived from an EMBL/GenBank/DDBJ whole genome shotgun (WGS) entry which is preliminary data.</text>
</comment>
<evidence type="ECO:0000313" key="3">
    <source>
        <dbReference type="Proteomes" id="UP001309876"/>
    </source>
</evidence>
<protein>
    <submittedName>
        <fullName evidence="2">Uncharacterized protein</fullName>
    </submittedName>
</protein>
<keyword evidence="1" id="KW-0732">Signal</keyword>
<sequence length="234" mass="26005">MHCRHILSSVAAVFFVHGAGAAPTTTTITEQEIASLLAGPDPAWIADPENNAHLLDEWEAALDRHNLKANFTARYLADPAAYPYLPVSDDEMAASWEFFESLHIDPDMAHQASEFNLSSPNSTSSLEKRQSSTTNLLDLAVCVCCDPRAFRWCCAFSWIPGKSRNCCGAQKYYCQDRRHIDRNGVHDYNSVCVCKGLEDCQSSGHWPKGIKGRCPGEVPYQNLGEGPPQKEKDW</sequence>
<proteinExistence type="predicted"/>
<name>A0AAN7Y4R7_9EURO</name>
<organism evidence="2 3">
    <name type="scientific">Lithohypha guttulata</name>
    <dbReference type="NCBI Taxonomy" id="1690604"/>
    <lineage>
        <taxon>Eukaryota</taxon>
        <taxon>Fungi</taxon>
        <taxon>Dikarya</taxon>
        <taxon>Ascomycota</taxon>
        <taxon>Pezizomycotina</taxon>
        <taxon>Eurotiomycetes</taxon>
        <taxon>Chaetothyriomycetidae</taxon>
        <taxon>Chaetothyriales</taxon>
        <taxon>Trichomeriaceae</taxon>
        <taxon>Lithohypha</taxon>
    </lineage>
</organism>
<evidence type="ECO:0000256" key="1">
    <source>
        <dbReference type="SAM" id="SignalP"/>
    </source>
</evidence>
<gene>
    <name evidence="2" type="ORF">LTR05_006793</name>
</gene>
<accession>A0AAN7Y4R7</accession>
<dbReference type="Proteomes" id="UP001309876">
    <property type="component" value="Unassembled WGS sequence"/>
</dbReference>
<evidence type="ECO:0000313" key="2">
    <source>
        <dbReference type="EMBL" id="KAK5082912.1"/>
    </source>
</evidence>
<keyword evidence="3" id="KW-1185">Reference proteome</keyword>